<accession>A0A8C5MVL0</accession>
<evidence type="ECO:0000313" key="6">
    <source>
        <dbReference type="Proteomes" id="UP000694569"/>
    </source>
</evidence>
<dbReference type="AlphaFoldDB" id="A0A8C5MVL0"/>
<keyword evidence="4" id="KW-1015">Disulfide bond</keyword>
<gene>
    <name evidence="5" type="primary">STC1</name>
</gene>
<dbReference type="GeneTree" id="ENSGT00390000005989"/>
<dbReference type="Ensembl" id="ENSLLET00000021148.1">
    <property type="protein sequence ID" value="ENSLLEP00000020346.1"/>
    <property type="gene ID" value="ENSLLEG00000012894.1"/>
</dbReference>
<dbReference type="GO" id="GO:0005615">
    <property type="term" value="C:extracellular space"/>
    <property type="evidence" value="ECO:0007669"/>
    <property type="project" value="TreeGrafter"/>
</dbReference>
<dbReference type="Pfam" id="PF03298">
    <property type="entry name" value="Stanniocalcin"/>
    <property type="match status" value="1"/>
</dbReference>
<evidence type="ECO:0000256" key="1">
    <source>
        <dbReference type="ARBA" id="ARBA00008693"/>
    </source>
</evidence>
<keyword evidence="6" id="KW-1185">Reference proteome</keyword>
<dbReference type="PANTHER" id="PTHR11245">
    <property type="entry name" value="STANNIOCALCIN"/>
    <property type="match status" value="1"/>
</dbReference>
<proteinExistence type="inferred from homology"/>
<dbReference type="InterPro" id="IPR004978">
    <property type="entry name" value="Stanniocalcin"/>
</dbReference>
<dbReference type="PANTHER" id="PTHR11245:SF1">
    <property type="entry name" value="STANNIOCALCIN-1"/>
    <property type="match status" value="1"/>
</dbReference>
<name>A0A8C5MVL0_9ANUR</name>
<dbReference type="Proteomes" id="UP000694569">
    <property type="component" value="Unplaced"/>
</dbReference>
<comment type="similarity">
    <text evidence="1">Belongs to the stanniocalcin family.</text>
</comment>
<reference evidence="5" key="2">
    <citation type="submission" date="2025-09" db="UniProtKB">
        <authorList>
            <consortium name="Ensembl"/>
        </authorList>
    </citation>
    <scope>IDENTIFICATION</scope>
</reference>
<protein>
    <submittedName>
        <fullName evidence="5">Stanniocalcin 1</fullName>
    </submittedName>
</protein>
<keyword evidence="3" id="KW-0372">Hormone</keyword>
<evidence type="ECO:0000313" key="5">
    <source>
        <dbReference type="Ensembl" id="ENSLLEP00000020346.1"/>
    </source>
</evidence>
<evidence type="ECO:0000256" key="4">
    <source>
        <dbReference type="ARBA" id="ARBA00023157"/>
    </source>
</evidence>
<evidence type="ECO:0000256" key="2">
    <source>
        <dbReference type="ARBA" id="ARBA00011748"/>
    </source>
</evidence>
<reference evidence="5" key="1">
    <citation type="submission" date="2025-08" db="UniProtKB">
        <authorList>
            <consortium name="Ensembl"/>
        </authorList>
    </citation>
    <scope>IDENTIFICATION</scope>
</reference>
<evidence type="ECO:0000256" key="3">
    <source>
        <dbReference type="ARBA" id="ARBA00022702"/>
    </source>
</evidence>
<dbReference type="GO" id="GO:0006874">
    <property type="term" value="P:intracellular calcium ion homeostasis"/>
    <property type="evidence" value="ECO:0007669"/>
    <property type="project" value="TreeGrafter"/>
</dbReference>
<organism evidence="5 6">
    <name type="scientific">Leptobrachium leishanense</name>
    <name type="common">Leishan spiny toad</name>
    <dbReference type="NCBI Taxonomy" id="445787"/>
    <lineage>
        <taxon>Eukaryota</taxon>
        <taxon>Metazoa</taxon>
        <taxon>Chordata</taxon>
        <taxon>Craniata</taxon>
        <taxon>Vertebrata</taxon>
        <taxon>Euteleostomi</taxon>
        <taxon>Amphibia</taxon>
        <taxon>Batrachia</taxon>
        <taxon>Anura</taxon>
        <taxon>Pelobatoidea</taxon>
        <taxon>Megophryidae</taxon>
        <taxon>Leptobrachium</taxon>
    </lineage>
</organism>
<comment type="subunit">
    <text evidence="2">Homodimer; disulfide-linked.</text>
</comment>
<dbReference type="OrthoDB" id="10025265at2759"/>
<dbReference type="GO" id="GO:0005179">
    <property type="term" value="F:hormone activity"/>
    <property type="evidence" value="ECO:0007669"/>
    <property type="project" value="UniProtKB-KW"/>
</dbReference>
<sequence length="270" mass="30012">MCIKVQRTEPPPYEEDLEGQAGTMMQKRMLIFLLLGATLSAATEHNESLGTKKVRVVPQSSEVVHCLNAAFQVGCGAFACLENTTCETDGLYDICKSFLNSAAKFNTPGKMFVKESLKCIVNGINARIFLAVRRCSSLQKMISEVQEDCYTKLDICSVARSNTDAITEVLNIPQQFSNRYYNKLLGSLLACDDETVSTVKNSFLNQIGPNLARIFKALQGEKCPLMPPKVDFNRKRNLDPQKLRLYQTSSRGASFALDPSSQESLELDQK</sequence>